<accession>A0A382PJV3</accession>
<organism evidence="1">
    <name type="scientific">marine metagenome</name>
    <dbReference type="NCBI Taxonomy" id="408172"/>
    <lineage>
        <taxon>unclassified sequences</taxon>
        <taxon>metagenomes</taxon>
        <taxon>ecological metagenomes</taxon>
    </lineage>
</organism>
<proteinExistence type="predicted"/>
<dbReference type="EMBL" id="UINC01107926">
    <property type="protein sequence ID" value="SVC73664.1"/>
    <property type="molecule type" value="Genomic_DNA"/>
</dbReference>
<reference evidence="1" key="1">
    <citation type="submission" date="2018-05" db="EMBL/GenBank/DDBJ databases">
        <authorList>
            <person name="Lanie J.A."/>
            <person name="Ng W.-L."/>
            <person name="Kazmierczak K.M."/>
            <person name="Andrzejewski T.M."/>
            <person name="Davidsen T.M."/>
            <person name="Wayne K.J."/>
            <person name="Tettelin H."/>
            <person name="Glass J.I."/>
            <person name="Rusch D."/>
            <person name="Podicherti R."/>
            <person name="Tsui H.-C.T."/>
            <person name="Winkler M.E."/>
        </authorList>
    </citation>
    <scope>NUCLEOTIDE SEQUENCE</scope>
</reference>
<evidence type="ECO:0000313" key="1">
    <source>
        <dbReference type="EMBL" id="SVC73664.1"/>
    </source>
</evidence>
<protein>
    <submittedName>
        <fullName evidence="1">Uncharacterized protein</fullName>
    </submittedName>
</protein>
<sequence>STWQFPPKERDPDRITRHGFRRSILLEPVIHVYTSGPG</sequence>
<dbReference type="AlphaFoldDB" id="A0A382PJV3"/>
<feature type="non-terminal residue" evidence="1">
    <location>
        <position position="1"/>
    </location>
</feature>
<gene>
    <name evidence="1" type="ORF">METZ01_LOCUS326518</name>
</gene>
<name>A0A382PJV3_9ZZZZ</name>